<name>A0ABU0ZDW9_9ACTN</name>
<comment type="similarity">
    <text evidence="3">Belongs to the class-III pyridoxal-phosphate-dependent aminotransferase family.</text>
</comment>
<proteinExistence type="inferred from homology"/>
<dbReference type="InterPro" id="IPR015424">
    <property type="entry name" value="PyrdxlP-dep_Trfase"/>
</dbReference>
<dbReference type="InterPro" id="IPR015422">
    <property type="entry name" value="PyrdxlP-dep_Trfase_small"/>
</dbReference>
<accession>A0ABU0ZDW9</accession>
<keyword evidence="2 3" id="KW-0663">Pyridoxal phosphate</keyword>
<dbReference type="InterPro" id="IPR005814">
    <property type="entry name" value="Aminotrans_3"/>
</dbReference>
<keyword evidence="4" id="KW-0032">Aminotransferase</keyword>
<gene>
    <name evidence="4" type="ORF">RB614_12015</name>
</gene>
<dbReference type="GO" id="GO:0008483">
    <property type="term" value="F:transaminase activity"/>
    <property type="evidence" value="ECO:0007669"/>
    <property type="project" value="UniProtKB-KW"/>
</dbReference>
<sequence length="434" mass="46880">MTTTDVEAELRELLALAERRYVAGNPRSERRFREAGAVLPGGNTRTSLYYAPFPVTFVAGEGQFLTDLDGHRYVDLLGEYSAGLYGHSDPRVLAAVRRVLDEGLSYGGPNNYEVELARTITERFSSVELLRFTNSGTEANLFAIGTARAVTGRSKVLVFESGYHGGVLSFRGEAPLNAPYPYLVCDYNDVPGTLAAIQRHRDDLAAVILEPMLGGGGAVPATAEFVRTIREATARHGVVLIVDEVMTSRLAPGGLQERLGVVPDLTTFGKYLGAGFSFGAFGGDRRLMERFDPSVPGSLSHPGTFNNNTVTMAAGLVGLREVFTPEAVGELNARGDRLRDRLNALFAEFGVAVQATGVGSILGLHFQRSPIVSGRDIDPAPDKRALLHIELMLRGFYIARRGYLALPLPVTDADLASFVDAVGDVVATHRRVLR</sequence>
<keyword evidence="5" id="KW-1185">Reference proteome</keyword>
<dbReference type="PANTHER" id="PTHR43713:SF3">
    <property type="entry name" value="GLUTAMATE-1-SEMIALDEHYDE 2,1-AMINOMUTASE 1, CHLOROPLASTIC-RELATED"/>
    <property type="match status" value="1"/>
</dbReference>
<dbReference type="InterPro" id="IPR015421">
    <property type="entry name" value="PyrdxlP-dep_Trfase_major"/>
</dbReference>
<dbReference type="EMBL" id="JAVHUY010000009">
    <property type="protein sequence ID" value="MDQ7905250.1"/>
    <property type="molecule type" value="Genomic_DNA"/>
</dbReference>
<evidence type="ECO:0000256" key="2">
    <source>
        <dbReference type="ARBA" id="ARBA00022898"/>
    </source>
</evidence>
<dbReference type="Proteomes" id="UP001230908">
    <property type="component" value="Unassembled WGS sequence"/>
</dbReference>
<organism evidence="4 5">
    <name type="scientific">Phytohabitans maris</name>
    <dbReference type="NCBI Taxonomy" id="3071409"/>
    <lineage>
        <taxon>Bacteria</taxon>
        <taxon>Bacillati</taxon>
        <taxon>Actinomycetota</taxon>
        <taxon>Actinomycetes</taxon>
        <taxon>Micromonosporales</taxon>
        <taxon>Micromonosporaceae</taxon>
    </lineage>
</organism>
<evidence type="ECO:0000313" key="4">
    <source>
        <dbReference type="EMBL" id="MDQ7905250.1"/>
    </source>
</evidence>
<dbReference type="PANTHER" id="PTHR43713">
    <property type="entry name" value="GLUTAMATE-1-SEMIALDEHYDE 2,1-AMINOMUTASE"/>
    <property type="match status" value="1"/>
</dbReference>
<dbReference type="RefSeq" id="WP_308712521.1">
    <property type="nucleotide sequence ID" value="NZ_JAVHUY010000009.1"/>
</dbReference>
<comment type="cofactor">
    <cofactor evidence="1">
        <name>pyridoxal 5'-phosphate</name>
        <dbReference type="ChEBI" id="CHEBI:597326"/>
    </cofactor>
</comment>
<protein>
    <submittedName>
        <fullName evidence="4">Aminotransferase class III-fold pyridoxal phosphate-dependent enzyme</fullName>
    </submittedName>
</protein>
<dbReference type="Gene3D" id="3.40.640.10">
    <property type="entry name" value="Type I PLP-dependent aspartate aminotransferase-like (Major domain)"/>
    <property type="match status" value="1"/>
</dbReference>
<dbReference type="Pfam" id="PF00202">
    <property type="entry name" value="Aminotran_3"/>
    <property type="match status" value="1"/>
</dbReference>
<dbReference type="CDD" id="cd00610">
    <property type="entry name" value="OAT_like"/>
    <property type="match status" value="1"/>
</dbReference>
<evidence type="ECO:0000256" key="3">
    <source>
        <dbReference type="RuleBase" id="RU003560"/>
    </source>
</evidence>
<evidence type="ECO:0000256" key="1">
    <source>
        <dbReference type="ARBA" id="ARBA00001933"/>
    </source>
</evidence>
<dbReference type="Gene3D" id="3.90.1150.10">
    <property type="entry name" value="Aspartate Aminotransferase, domain 1"/>
    <property type="match status" value="1"/>
</dbReference>
<reference evidence="4 5" key="1">
    <citation type="submission" date="2023-08" db="EMBL/GenBank/DDBJ databases">
        <title>Phytohabitans sansha sp. nov., isolated from marine sediment.</title>
        <authorList>
            <person name="Zhao Y."/>
            <person name="Yi K."/>
        </authorList>
    </citation>
    <scope>NUCLEOTIDE SEQUENCE [LARGE SCALE GENOMIC DNA]</scope>
    <source>
        <strain evidence="4 5">ZYX-F-186</strain>
    </source>
</reference>
<comment type="caution">
    <text evidence="4">The sequence shown here is derived from an EMBL/GenBank/DDBJ whole genome shotgun (WGS) entry which is preliminary data.</text>
</comment>
<dbReference type="SUPFAM" id="SSF53383">
    <property type="entry name" value="PLP-dependent transferases"/>
    <property type="match status" value="1"/>
</dbReference>
<keyword evidence="4" id="KW-0808">Transferase</keyword>
<evidence type="ECO:0000313" key="5">
    <source>
        <dbReference type="Proteomes" id="UP001230908"/>
    </source>
</evidence>